<name>A0ABP8WAB3_9MICO</name>
<evidence type="ECO:0000313" key="2">
    <source>
        <dbReference type="EMBL" id="GAA4684705.1"/>
    </source>
</evidence>
<protein>
    <submittedName>
        <fullName evidence="2">Uncharacterized protein</fullName>
    </submittedName>
</protein>
<evidence type="ECO:0000313" key="3">
    <source>
        <dbReference type="Proteomes" id="UP001501295"/>
    </source>
</evidence>
<dbReference type="Proteomes" id="UP001501295">
    <property type="component" value="Unassembled WGS sequence"/>
</dbReference>
<gene>
    <name evidence="2" type="ORF">GCM10025780_33540</name>
</gene>
<feature type="transmembrane region" description="Helical" evidence="1">
    <location>
        <begin position="21"/>
        <end position="45"/>
    </location>
</feature>
<dbReference type="RefSeq" id="WP_345377081.1">
    <property type="nucleotide sequence ID" value="NZ_BAABLM010000010.1"/>
</dbReference>
<evidence type="ECO:0000256" key="1">
    <source>
        <dbReference type="SAM" id="Phobius"/>
    </source>
</evidence>
<accession>A0ABP8WAB3</accession>
<reference evidence="3" key="1">
    <citation type="journal article" date="2019" name="Int. J. Syst. Evol. Microbiol.">
        <title>The Global Catalogue of Microorganisms (GCM) 10K type strain sequencing project: providing services to taxonomists for standard genome sequencing and annotation.</title>
        <authorList>
            <consortium name="The Broad Institute Genomics Platform"/>
            <consortium name="The Broad Institute Genome Sequencing Center for Infectious Disease"/>
            <person name="Wu L."/>
            <person name="Ma J."/>
        </authorList>
    </citation>
    <scope>NUCLEOTIDE SEQUENCE [LARGE SCALE GENOMIC DNA]</scope>
    <source>
        <strain evidence="3">JCM 18956</strain>
    </source>
</reference>
<dbReference type="EMBL" id="BAABLM010000010">
    <property type="protein sequence ID" value="GAA4684705.1"/>
    <property type="molecule type" value="Genomic_DNA"/>
</dbReference>
<keyword evidence="1" id="KW-0812">Transmembrane</keyword>
<proteinExistence type="predicted"/>
<keyword evidence="1" id="KW-0472">Membrane</keyword>
<comment type="caution">
    <text evidence="2">The sequence shown here is derived from an EMBL/GenBank/DDBJ whole genome shotgun (WGS) entry which is preliminary data.</text>
</comment>
<organism evidence="2 3">
    <name type="scientific">Frondihabitans cladoniiphilus</name>
    <dbReference type="NCBI Taxonomy" id="715785"/>
    <lineage>
        <taxon>Bacteria</taxon>
        <taxon>Bacillati</taxon>
        <taxon>Actinomycetota</taxon>
        <taxon>Actinomycetes</taxon>
        <taxon>Micrococcales</taxon>
        <taxon>Microbacteriaceae</taxon>
        <taxon>Frondihabitans</taxon>
    </lineage>
</organism>
<sequence>MSRRRTIRRGASPENPDEGGRITVIEVVGYTAGLAFVAALALGAFDAMLTWK</sequence>
<keyword evidence="3" id="KW-1185">Reference proteome</keyword>
<keyword evidence="1" id="KW-1133">Transmembrane helix</keyword>